<dbReference type="VEuPathDB" id="VectorBase:GAUT050860"/>
<evidence type="ECO:0000313" key="2">
    <source>
        <dbReference type="Proteomes" id="UP000078200"/>
    </source>
</evidence>
<dbReference type="Proteomes" id="UP000078200">
    <property type="component" value="Unassembled WGS sequence"/>
</dbReference>
<reference evidence="1" key="1">
    <citation type="submission" date="2020-05" db="UniProtKB">
        <authorList>
            <consortium name="EnsemblMetazoa"/>
        </authorList>
    </citation>
    <scope>IDENTIFICATION</scope>
    <source>
        <strain evidence="1">TTRI</strain>
    </source>
</reference>
<sequence>MFSVFYYTFFNTFYGFAQVREQDNHAPSVDRSLPWPSHDSNAEIQSYQSDAARIGNYASVIEGLHLGE</sequence>
<name>A0A1A9VXK9_GLOAU</name>
<organism evidence="1 2">
    <name type="scientific">Glossina austeni</name>
    <name type="common">Savannah tsetse fly</name>
    <dbReference type="NCBI Taxonomy" id="7395"/>
    <lineage>
        <taxon>Eukaryota</taxon>
        <taxon>Metazoa</taxon>
        <taxon>Ecdysozoa</taxon>
        <taxon>Arthropoda</taxon>
        <taxon>Hexapoda</taxon>
        <taxon>Insecta</taxon>
        <taxon>Pterygota</taxon>
        <taxon>Neoptera</taxon>
        <taxon>Endopterygota</taxon>
        <taxon>Diptera</taxon>
        <taxon>Brachycera</taxon>
        <taxon>Muscomorpha</taxon>
        <taxon>Hippoboscoidea</taxon>
        <taxon>Glossinidae</taxon>
        <taxon>Glossina</taxon>
    </lineage>
</organism>
<evidence type="ECO:0000313" key="1">
    <source>
        <dbReference type="EnsemblMetazoa" id="GAUT050860-PA"/>
    </source>
</evidence>
<protein>
    <submittedName>
        <fullName evidence="1">Uncharacterized protein</fullName>
    </submittedName>
</protein>
<dbReference type="AlphaFoldDB" id="A0A1A9VXK9"/>
<accession>A0A1A9VXK9</accession>
<proteinExistence type="predicted"/>
<keyword evidence="2" id="KW-1185">Reference proteome</keyword>
<dbReference type="EnsemblMetazoa" id="GAUT050860-RA">
    <property type="protein sequence ID" value="GAUT050860-PA"/>
    <property type="gene ID" value="GAUT050860"/>
</dbReference>